<dbReference type="InterPro" id="IPR036927">
    <property type="entry name" value="Cyt_c_oxase-like_su1_sf"/>
</dbReference>
<keyword evidence="11" id="KW-0539">Nucleus</keyword>
<keyword evidence="14" id="KW-0479">Metal-binding</keyword>
<dbReference type="GO" id="GO:0005743">
    <property type="term" value="C:mitochondrial inner membrane"/>
    <property type="evidence" value="ECO:0007669"/>
    <property type="project" value="UniProtKB-SubCell"/>
</dbReference>
<feature type="non-terminal residue" evidence="19">
    <location>
        <position position="544"/>
    </location>
</feature>
<dbReference type="GO" id="GO:0020037">
    <property type="term" value="F:heme binding"/>
    <property type="evidence" value="ECO:0007669"/>
    <property type="project" value="InterPro"/>
</dbReference>
<dbReference type="InterPro" id="IPR051095">
    <property type="entry name" value="Dros_DevTransReg"/>
</dbReference>
<keyword evidence="14 16" id="KW-0472">Membrane</keyword>
<dbReference type="GO" id="GO:0046660">
    <property type="term" value="P:female sex differentiation"/>
    <property type="evidence" value="ECO:0007669"/>
    <property type="project" value="UniProtKB-ARBA"/>
</dbReference>
<dbReference type="SMART" id="SM00225">
    <property type="entry name" value="BTB"/>
    <property type="match status" value="1"/>
</dbReference>
<comment type="function">
    <text evidence="14">Component of the cytochrome c oxidase, the last enzyme in the mitochondrial electron transport chain which drives oxidative phosphorylation. The respiratory chain contains 3 multisubunit complexes succinate dehydrogenase (complex II, CII), ubiquinol-cytochrome c oxidoreductase (cytochrome b-c1 complex, complex III, CIII) and cytochrome c oxidase (complex IV, CIV), that cooperate to transfer electrons derived from NADH and succinate to molecular oxygen, creating an electrochemical gradient over the inner membrane that drives transmembrane transport and the ATP synthase. Cytochrome c oxidase is the component of the respiratory chain that catalyzes the reduction of oxygen to water. Electrons originating from reduced cytochrome c in the intermembrane space (IMS) are transferred via the dinuclear copper A center (CU(A)) of subunit 2 and heme A of subunit 1 to the active site in subunit 1, a binuclear center (BNC) formed by heme A3 and copper B (CU(B)). The BNC reduces molecular oxygen to 2 water molecules using 4 electrons from cytochrome c in the IMS and 4 protons from the mitochondrial matrix.</text>
</comment>
<feature type="compositionally biased region" description="Polar residues" evidence="15">
    <location>
        <begin position="250"/>
        <end position="259"/>
    </location>
</feature>
<dbReference type="InterPro" id="IPR011333">
    <property type="entry name" value="SKP1/BTB/POZ_sf"/>
</dbReference>
<dbReference type="GO" id="GO:0007455">
    <property type="term" value="P:eye-antennal disc morphogenesis"/>
    <property type="evidence" value="ECO:0007669"/>
    <property type="project" value="UniProtKB-ARBA"/>
</dbReference>
<dbReference type="GO" id="GO:0004129">
    <property type="term" value="F:cytochrome-c oxidase activity"/>
    <property type="evidence" value="ECO:0007669"/>
    <property type="project" value="UniProtKB-EC"/>
</dbReference>
<keyword evidence="8" id="KW-0805">Transcription regulation</keyword>
<evidence type="ECO:0000256" key="2">
    <source>
        <dbReference type="ARBA" id="ARBA00004123"/>
    </source>
</evidence>
<feature type="transmembrane region" description="Helical" evidence="16">
    <location>
        <begin position="403"/>
        <end position="430"/>
    </location>
</feature>
<dbReference type="Proteomes" id="UP001233999">
    <property type="component" value="Unassembled WGS sequence"/>
</dbReference>
<keyword evidence="14" id="KW-0186">Copper</keyword>
<dbReference type="PRINTS" id="PR01165">
    <property type="entry name" value="CYCOXIDASEI"/>
</dbReference>
<keyword evidence="20" id="KW-1185">Reference proteome</keyword>
<dbReference type="Gene3D" id="3.30.710.10">
    <property type="entry name" value="Potassium Channel Kv1.1, Chain A"/>
    <property type="match status" value="1"/>
</dbReference>
<comment type="pathway">
    <text evidence="3 14">Energy metabolism; oxidative phosphorylation.</text>
</comment>
<protein>
    <recommendedName>
        <fullName evidence="6 14">Cytochrome c oxidase subunit 1</fullName>
        <ecNumber evidence="14">7.1.1.9</ecNumber>
    </recommendedName>
</protein>
<feature type="domain" description="Cytochrome oxidase subunit I profile" evidence="18">
    <location>
        <begin position="390"/>
        <end position="473"/>
    </location>
</feature>
<comment type="similarity">
    <text evidence="4 14">Belongs to the heme-copper respiratory oxidase family.</text>
</comment>
<feature type="domain" description="BTB" evidence="17">
    <location>
        <begin position="135"/>
        <end position="200"/>
    </location>
</feature>
<dbReference type="EMBL" id="JASPKZ010000463">
    <property type="protein sequence ID" value="KAJ9599921.1"/>
    <property type="molecule type" value="Genomic_DNA"/>
</dbReference>
<comment type="caution">
    <text evidence="19">The sequence shown here is derived from an EMBL/GenBank/DDBJ whole genome shotgun (WGS) entry which is preliminary data.</text>
</comment>
<evidence type="ECO:0000256" key="10">
    <source>
        <dbReference type="ARBA" id="ARBA00023163"/>
    </source>
</evidence>
<evidence type="ECO:0000256" key="8">
    <source>
        <dbReference type="ARBA" id="ARBA00023015"/>
    </source>
</evidence>
<proteinExistence type="inferred from homology"/>
<dbReference type="EC" id="7.1.1.9" evidence="14"/>
<evidence type="ECO:0000256" key="7">
    <source>
        <dbReference type="ARBA" id="ARBA00022967"/>
    </source>
</evidence>
<evidence type="ECO:0000256" key="16">
    <source>
        <dbReference type="SAM" id="Phobius"/>
    </source>
</evidence>
<dbReference type="InterPro" id="IPR023616">
    <property type="entry name" value="Cyt_c_oxase-like_su1_dom"/>
</dbReference>
<keyword evidence="14" id="KW-0813">Transport</keyword>
<keyword evidence="16" id="KW-1133">Transmembrane helix</keyword>
<sequence length="544" mass="60965">FLTPASSEAPAMPVHKIVEKELNYRKTEEFPTPSQKASYAEFSQASSHFTPPYYIGECAGAFRRRLRNAALRVISIPRRPTVKSPREPVAVGRQPIVDTMQHCMASPQQFCLRWNNYQSNLTNVFDQLLQSESFVDVTLACDGHSVKAHKMVLSACSPYFQSLFFDNPCQHPIVILKDIKWPELKAVVEFMYKGEINVSQEQIGPLLKVAESLKIRGLADVNGEPEPGPAGEGKKSWEQRSGPTPHDLSENTISPATTPQQNQQQNHQQQQNQQQSQQQQQNQQQTQQQQQNQQQQQQNQQQLLLHRQKKRRRTSGERSSISSPEESLGAEGLDSSALELSPQPPPNAMVNSQGLPPPPPPHGPTLVPIPGDPGLSLPPPPHPDDMEIKPGIAEMIREEERSWLVWAHAFIIIFFIVIPILVGGFGNWLVPLILGAPDMAFPRINNISRYLPTLQIDINFSHILPNFRAYARPEDVNRFCTGKNPGIVPLAPIINPVTVILSISFLSDHTMNFLINCDFHPVYFQNHSSEEDILVADPLPFAGH</sequence>
<evidence type="ECO:0000256" key="6">
    <source>
        <dbReference type="ARBA" id="ARBA00015947"/>
    </source>
</evidence>
<dbReference type="GO" id="GO:0009060">
    <property type="term" value="P:aerobic respiration"/>
    <property type="evidence" value="ECO:0007669"/>
    <property type="project" value="InterPro"/>
</dbReference>
<gene>
    <name evidence="19" type="ORF">L9F63_009749</name>
</gene>
<evidence type="ECO:0000259" key="17">
    <source>
        <dbReference type="PROSITE" id="PS50097"/>
    </source>
</evidence>
<keyword evidence="10" id="KW-0804">Transcription</keyword>
<comment type="function">
    <text evidence="13">Probably acts as a transcriptional regulator. Required for the specification of the tarsal segment. Also involved in antenna development.</text>
</comment>
<comment type="cofactor">
    <cofactor evidence="1">
        <name>heme</name>
        <dbReference type="ChEBI" id="CHEBI:30413"/>
    </cofactor>
</comment>
<feature type="region of interest" description="Disordered" evidence="15">
    <location>
        <begin position="219"/>
        <end position="388"/>
    </location>
</feature>
<keyword evidence="14" id="KW-0349">Heme</keyword>
<reference evidence="19" key="1">
    <citation type="journal article" date="2023" name="IScience">
        <title>Live-bearing cockroach genome reveals convergent evolutionary mechanisms linked to viviparity in insects and beyond.</title>
        <authorList>
            <person name="Fouks B."/>
            <person name="Harrison M.C."/>
            <person name="Mikhailova A.A."/>
            <person name="Marchal E."/>
            <person name="English S."/>
            <person name="Carruthers M."/>
            <person name="Jennings E.C."/>
            <person name="Chiamaka E.L."/>
            <person name="Frigard R.A."/>
            <person name="Pippel M."/>
            <person name="Attardo G.M."/>
            <person name="Benoit J.B."/>
            <person name="Bornberg-Bauer E."/>
            <person name="Tobe S.S."/>
        </authorList>
    </citation>
    <scope>NUCLEOTIDE SEQUENCE</scope>
    <source>
        <strain evidence="19">Stay&amp;Tobe</strain>
    </source>
</reference>
<evidence type="ECO:0000256" key="4">
    <source>
        <dbReference type="ARBA" id="ARBA00009578"/>
    </source>
</evidence>
<name>A0AAD8ERP5_DIPPU</name>
<dbReference type="AlphaFoldDB" id="A0AAD8ERP5"/>
<feature type="non-terminal residue" evidence="19">
    <location>
        <position position="1"/>
    </location>
</feature>
<dbReference type="GO" id="GO:0003680">
    <property type="term" value="F:minor groove of adenine-thymine-rich DNA binding"/>
    <property type="evidence" value="ECO:0007669"/>
    <property type="project" value="UniProtKB-ARBA"/>
</dbReference>
<accession>A0AAD8ERP5</accession>
<comment type="subcellular location">
    <subcellularLocation>
        <location evidence="14">Mitochondrion inner membrane</location>
        <topology evidence="14">Multi-pass membrane protein</topology>
    </subcellularLocation>
    <subcellularLocation>
        <location evidence="2">Nucleus</location>
    </subcellularLocation>
</comment>
<keyword evidence="14 16" id="KW-0812">Transmembrane</keyword>
<dbReference type="FunFam" id="3.30.710.10:FF:000120">
    <property type="entry name" value="Bric a brac 2, isoform B"/>
    <property type="match status" value="1"/>
</dbReference>
<evidence type="ECO:0000313" key="19">
    <source>
        <dbReference type="EMBL" id="KAJ9599921.1"/>
    </source>
</evidence>
<evidence type="ECO:0000256" key="14">
    <source>
        <dbReference type="RuleBase" id="RU000369"/>
    </source>
</evidence>
<dbReference type="GO" id="GO:0007478">
    <property type="term" value="P:leg disc morphogenesis"/>
    <property type="evidence" value="ECO:0007669"/>
    <property type="project" value="UniProtKB-ARBA"/>
</dbReference>
<evidence type="ECO:0000256" key="1">
    <source>
        <dbReference type="ARBA" id="ARBA00001971"/>
    </source>
</evidence>
<dbReference type="InterPro" id="IPR000210">
    <property type="entry name" value="BTB/POZ_dom"/>
</dbReference>
<evidence type="ECO:0000256" key="12">
    <source>
        <dbReference type="ARBA" id="ARBA00049512"/>
    </source>
</evidence>
<evidence type="ECO:0000259" key="18">
    <source>
        <dbReference type="PROSITE" id="PS50855"/>
    </source>
</evidence>
<dbReference type="SUPFAM" id="SSF81442">
    <property type="entry name" value="Cytochrome c oxidase subunit I-like"/>
    <property type="match status" value="1"/>
</dbReference>
<keyword evidence="7" id="KW-1278">Translocase</keyword>
<dbReference type="Pfam" id="PF00651">
    <property type="entry name" value="BTB"/>
    <property type="match status" value="1"/>
</dbReference>
<comment type="subunit">
    <text evidence="5">Component of the cytochrome c oxidase (complex IV, CIV), a multisubunit enzyme composed of a catalytic core of 3 subunits and several supernumerary subunits. The complex exists as a monomer or a dimer and forms supercomplexes (SCs) in the inner mitochondrial membrane with ubiquinol-cytochrome c oxidoreductase (cytochrome b-c1 complex, complex III, CIII).</text>
</comment>
<dbReference type="Pfam" id="PF00115">
    <property type="entry name" value="COX1"/>
    <property type="match status" value="1"/>
</dbReference>
<feature type="compositionally biased region" description="Low complexity" evidence="15">
    <location>
        <begin position="260"/>
        <end position="302"/>
    </location>
</feature>
<dbReference type="GO" id="GO:0046872">
    <property type="term" value="F:metal ion binding"/>
    <property type="evidence" value="ECO:0007669"/>
    <property type="project" value="UniProtKB-KW"/>
</dbReference>
<evidence type="ECO:0000256" key="11">
    <source>
        <dbReference type="ARBA" id="ARBA00023242"/>
    </source>
</evidence>
<dbReference type="InterPro" id="IPR000883">
    <property type="entry name" value="Cyt_C_Oxase_1"/>
</dbReference>
<keyword evidence="14" id="KW-0408">Iron</keyword>
<reference evidence="19" key="2">
    <citation type="submission" date="2023-05" db="EMBL/GenBank/DDBJ databases">
        <authorList>
            <person name="Fouks B."/>
        </authorList>
    </citation>
    <scope>NUCLEOTIDE SEQUENCE</scope>
    <source>
        <strain evidence="19">Stay&amp;Tobe</strain>
        <tissue evidence="19">Testes</tissue>
    </source>
</reference>
<keyword evidence="14" id="KW-0999">Mitochondrion inner membrane</keyword>
<dbReference type="GO" id="GO:0005634">
    <property type="term" value="C:nucleus"/>
    <property type="evidence" value="ECO:0007669"/>
    <property type="project" value="UniProtKB-SubCell"/>
</dbReference>
<organism evidence="19 20">
    <name type="scientific">Diploptera punctata</name>
    <name type="common">Pacific beetle cockroach</name>
    <dbReference type="NCBI Taxonomy" id="6984"/>
    <lineage>
        <taxon>Eukaryota</taxon>
        <taxon>Metazoa</taxon>
        <taxon>Ecdysozoa</taxon>
        <taxon>Arthropoda</taxon>
        <taxon>Hexapoda</taxon>
        <taxon>Insecta</taxon>
        <taxon>Pterygota</taxon>
        <taxon>Neoptera</taxon>
        <taxon>Polyneoptera</taxon>
        <taxon>Dictyoptera</taxon>
        <taxon>Blattodea</taxon>
        <taxon>Blaberoidea</taxon>
        <taxon>Blaberidae</taxon>
        <taxon>Diplopterinae</taxon>
        <taxon>Diploptera</taxon>
    </lineage>
</organism>
<dbReference type="SUPFAM" id="SSF54695">
    <property type="entry name" value="POZ domain"/>
    <property type="match status" value="1"/>
</dbReference>
<evidence type="ECO:0000256" key="3">
    <source>
        <dbReference type="ARBA" id="ARBA00004673"/>
    </source>
</evidence>
<dbReference type="Gene3D" id="1.20.210.10">
    <property type="entry name" value="Cytochrome c oxidase-like, subunit I domain"/>
    <property type="match status" value="1"/>
</dbReference>
<keyword evidence="14" id="KW-0679">Respiratory chain</keyword>
<comment type="catalytic activity">
    <reaction evidence="12">
        <text>4 Fe(II)-[cytochrome c] + O2 + 8 H(+)(in) = 4 Fe(III)-[cytochrome c] + 2 H2O + 4 H(+)(out)</text>
        <dbReference type="Rhea" id="RHEA:11436"/>
        <dbReference type="Rhea" id="RHEA-COMP:10350"/>
        <dbReference type="Rhea" id="RHEA-COMP:14399"/>
        <dbReference type="ChEBI" id="CHEBI:15377"/>
        <dbReference type="ChEBI" id="CHEBI:15378"/>
        <dbReference type="ChEBI" id="CHEBI:15379"/>
        <dbReference type="ChEBI" id="CHEBI:29033"/>
        <dbReference type="ChEBI" id="CHEBI:29034"/>
        <dbReference type="EC" id="7.1.1.9"/>
    </reaction>
    <physiologicalReaction direction="left-to-right" evidence="12">
        <dbReference type="Rhea" id="RHEA:11437"/>
    </physiologicalReaction>
</comment>
<dbReference type="PANTHER" id="PTHR23110">
    <property type="entry name" value="BTB DOMAIN TRANSCRIPTION FACTOR"/>
    <property type="match status" value="1"/>
</dbReference>
<evidence type="ECO:0000313" key="20">
    <source>
        <dbReference type="Proteomes" id="UP001233999"/>
    </source>
</evidence>
<keyword evidence="9" id="KW-0238">DNA-binding</keyword>
<dbReference type="PROSITE" id="PS50855">
    <property type="entry name" value="COX1"/>
    <property type="match status" value="1"/>
</dbReference>
<keyword evidence="14" id="KW-0249">Electron transport</keyword>
<dbReference type="PROSITE" id="PS50097">
    <property type="entry name" value="BTB"/>
    <property type="match status" value="1"/>
</dbReference>
<evidence type="ECO:0000256" key="5">
    <source>
        <dbReference type="ARBA" id="ARBA00011164"/>
    </source>
</evidence>
<dbReference type="CDD" id="cd18315">
    <property type="entry name" value="BTB_POZ_BAB-like"/>
    <property type="match status" value="1"/>
</dbReference>
<evidence type="ECO:0000256" key="15">
    <source>
        <dbReference type="SAM" id="MobiDB-lite"/>
    </source>
</evidence>
<dbReference type="GO" id="GO:0006357">
    <property type="term" value="P:regulation of transcription by RNA polymerase II"/>
    <property type="evidence" value="ECO:0007669"/>
    <property type="project" value="TreeGrafter"/>
</dbReference>
<keyword evidence="14" id="KW-0496">Mitochondrion</keyword>
<evidence type="ECO:0000256" key="13">
    <source>
        <dbReference type="ARBA" id="ARBA00058541"/>
    </source>
</evidence>
<dbReference type="PANTHER" id="PTHR23110:SF109">
    <property type="entry name" value="FI07618P-RELATED"/>
    <property type="match status" value="1"/>
</dbReference>
<evidence type="ECO:0000256" key="9">
    <source>
        <dbReference type="ARBA" id="ARBA00023125"/>
    </source>
</evidence>
<feature type="compositionally biased region" description="Low complexity" evidence="15">
    <location>
        <begin position="364"/>
        <end position="375"/>
    </location>
</feature>